<reference evidence="8" key="1">
    <citation type="submission" date="2025-08" db="UniProtKB">
        <authorList>
            <consortium name="RefSeq"/>
        </authorList>
    </citation>
    <scope>IDENTIFICATION</scope>
</reference>
<dbReference type="PIRSF" id="PIRSF015952">
    <property type="entry name" value="U3snoRNP11"/>
    <property type="match status" value="1"/>
</dbReference>
<dbReference type="GeneID" id="106812249"/>
<keyword evidence="4 5" id="KW-0539">Nucleus</keyword>
<name>A0ABM1EH96_PRICU</name>
<feature type="region of interest" description="Disordered" evidence="6">
    <location>
        <begin position="1"/>
        <end position="26"/>
    </location>
</feature>
<evidence type="ECO:0000256" key="6">
    <source>
        <dbReference type="SAM" id="MobiDB-lite"/>
    </source>
</evidence>
<dbReference type="InterPro" id="IPR007144">
    <property type="entry name" value="SSU_processome_Utp11"/>
</dbReference>
<evidence type="ECO:0000313" key="8">
    <source>
        <dbReference type="RefSeq" id="XP_014671567.1"/>
    </source>
</evidence>
<dbReference type="PANTHER" id="PTHR12838">
    <property type="entry name" value="U3 SMALL NUCLEOLAR RNA-ASSOCIATED PROTEIN 11"/>
    <property type="match status" value="1"/>
</dbReference>
<dbReference type="Proteomes" id="UP000695022">
    <property type="component" value="Unplaced"/>
</dbReference>
<gene>
    <name evidence="8" type="primary">LOC106812249</name>
</gene>
<evidence type="ECO:0000313" key="7">
    <source>
        <dbReference type="Proteomes" id="UP000695022"/>
    </source>
</evidence>
<keyword evidence="7" id="KW-1185">Reference proteome</keyword>
<protein>
    <recommendedName>
        <fullName evidence="5">U3 small nucleolar RNA-associated protein 11</fullName>
        <shortName evidence="5">U3 snoRNA-associated protein 11</shortName>
    </recommendedName>
</protein>
<comment type="similarity">
    <text evidence="2 5">Belongs to the UTP11 family.</text>
</comment>
<accession>A0ABM1EH96</accession>
<dbReference type="PANTHER" id="PTHR12838:SF0">
    <property type="entry name" value="U3 SMALL NUCLEOLAR RNA-ASSOCIATED PROTEIN 11-RELATED"/>
    <property type="match status" value="1"/>
</dbReference>
<comment type="subcellular location">
    <subcellularLocation>
        <location evidence="1 5">Nucleus</location>
        <location evidence="1 5">Nucleolus</location>
    </subcellularLocation>
</comment>
<evidence type="ECO:0000256" key="3">
    <source>
        <dbReference type="ARBA" id="ARBA00022552"/>
    </source>
</evidence>
<dbReference type="RefSeq" id="XP_014671567.1">
    <property type="nucleotide sequence ID" value="XM_014816081.1"/>
</dbReference>
<evidence type="ECO:0000256" key="2">
    <source>
        <dbReference type="ARBA" id="ARBA00008105"/>
    </source>
</evidence>
<dbReference type="Pfam" id="PF03998">
    <property type="entry name" value="Utp11"/>
    <property type="match status" value="1"/>
</dbReference>
<proteinExistence type="inferred from homology"/>
<organism evidence="7 8">
    <name type="scientific">Priapulus caudatus</name>
    <name type="common">Priapulid worm</name>
    <dbReference type="NCBI Taxonomy" id="37621"/>
    <lineage>
        <taxon>Eukaryota</taxon>
        <taxon>Metazoa</taxon>
        <taxon>Ecdysozoa</taxon>
        <taxon>Scalidophora</taxon>
        <taxon>Priapulida</taxon>
        <taxon>Priapulimorpha</taxon>
        <taxon>Priapulimorphida</taxon>
        <taxon>Priapulidae</taxon>
        <taxon>Priapulus</taxon>
    </lineage>
</organism>
<keyword evidence="3 5" id="KW-0698">rRNA processing</keyword>
<sequence>YKSGQKTHRERGQLSSRSHLGALEKKKDYKLRANDFQKKQKFLKGLKQKALERNPDEFYFKMVNSKLKDGAHIEEEKKDDLPLTQKKLMQTQDLNYINCKRNSEIKKIEKLKSGLHLLDVDGKPQNKHTFFVDTRMQAKSFDVAEHMDTAPEFLARSYNIPRLNDLSRKPIIGPSSDESLAAITKERKKNYKELIKRIERERELSVITQKMEMKKKLMGKEKSKKVTDETKSAPAIYKWFAERKR</sequence>
<evidence type="ECO:0000256" key="1">
    <source>
        <dbReference type="ARBA" id="ARBA00004604"/>
    </source>
</evidence>
<comment type="function">
    <text evidence="5">Involved in nucleolar processing of pre-18S ribosomal RNA.</text>
</comment>
<comment type="subunit">
    <text evidence="5">Component of the ribosomal small subunit (SSU) processome.</text>
</comment>
<evidence type="ECO:0000256" key="5">
    <source>
        <dbReference type="PIRNR" id="PIRNR015952"/>
    </source>
</evidence>
<evidence type="ECO:0000256" key="4">
    <source>
        <dbReference type="ARBA" id="ARBA00023242"/>
    </source>
</evidence>
<feature type="non-terminal residue" evidence="8">
    <location>
        <position position="1"/>
    </location>
</feature>